<dbReference type="STRING" id="1257118.L8GIW9"/>
<dbReference type="EMBL" id="KB008133">
    <property type="protein sequence ID" value="ELR12091.1"/>
    <property type="molecule type" value="Genomic_DNA"/>
</dbReference>
<dbReference type="PROSITE" id="PS50088">
    <property type="entry name" value="ANK_REPEAT"/>
    <property type="match status" value="4"/>
</dbReference>
<dbReference type="Proteomes" id="UP000011083">
    <property type="component" value="Unassembled WGS sequence"/>
</dbReference>
<dbReference type="PANTHER" id="PTHR24198:SF165">
    <property type="entry name" value="ANKYRIN REPEAT-CONTAINING PROTEIN-RELATED"/>
    <property type="match status" value="1"/>
</dbReference>
<dbReference type="InterPro" id="IPR018697">
    <property type="entry name" value="DUF2199"/>
</dbReference>
<feature type="compositionally biased region" description="Basic and acidic residues" evidence="4">
    <location>
        <begin position="364"/>
        <end position="383"/>
    </location>
</feature>
<evidence type="ECO:0000256" key="2">
    <source>
        <dbReference type="ARBA" id="ARBA00023043"/>
    </source>
</evidence>
<dbReference type="KEGG" id="acan:ACA1_101520"/>
<dbReference type="PROSITE" id="PS50297">
    <property type="entry name" value="ANK_REP_REGION"/>
    <property type="match status" value="3"/>
</dbReference>
<proteinExistence type="predicted"/>
<dbReference type="Pfam" id="PF09965">
    <property type="entry name" value="DUF2199"/>
    <property type="match status" value="1"/>
</dbReference>
<keyword evidence="6" id="KW-1185">Reference proteome</keyword>
<name>L8GIW9_ACACF</name>
<feature type="region of interest" description="Disordered" evidence="4">
    <location>
        <begin position="400"/>
        <end position="455"/>
    </location>
</feature>
<evidence type="ECO:0000256" key="4">
    <source>
        <dbReference type="SAM" id="MobiDB-lite"/>
    </source>
</evidence>
<keyword evidence="2 3" id="KW-0040">ANK repeat</keyword>
<dbReference type="Gene3D" id="1.25.40.20">
    <property type="entry name" value="Ankyrin repeat-containing domain"/>
    <property type="match status" value="2"/>
</dbReference>
<evidence type="ECO:0000256" key="1">
    <source>
        <dbReference type="ARBA" id="ARBA00022737"/>
    </source>
</evidence>
<dbReference type="Pfam" id="PF12796">
    <property type="entry name" value="Ank_2"/>
    <property type="match status" value="2"/>
</dbReference>
<dbReference type="OrthoDB" id="16005at2759"/>
<dbReference type="VEuPathDB" id="AmoebaDB:ACA1_101520"/>
<dbReference type="SUPFAM" id="SSF48403">
    <property type="entry name" value="Ankyrin repeat"/>
    <property type="match status" value="1"/>
</dbReference>
<gene>
    <name evidence="5" type="ORF">ACA1_101520</name>
</gene>
<feature type="repeat" description="ANK" evidence="3">
    <location>
        <begin position="45"/>
        <end position="77"/>
    </location>
</feature>
<organism evidence="5 6">
    <name type="scientific">Acanthamoeba castellanii (strain ATCC 30010 / Neff)</name>
    <dbReference type="NCBI Taxonomy" id="1257118"/>
    <lineage>
        <taxon>Eukaryota</taxon>
        <taxon>Amoebozoa</taxon>
        <taxon>Discosea</taxon>
        <taxon>Longamoebia</taxon>
        <taxon>Centramoebida</taxon>
        <taxon>Acanthamoebidae</taxon>
        <taxon>Acanthamoeba</taxon>
    </lineage>
</organism>
<accession>L8GIW9</accession>
<dbReference type="GeneID" id="14912576"/>
<evidence type="ECO:0000256" key="3">
    <source>
        <dbReference type="PROSITE-ProRule" id="PRU00023"/>
    </source>
</evidence>
<dbReference type="PANTHER" id="PTHR24198">
    <property type="entry name" value="ANKYRIN REPEAT AND PROTEIN KINASE DOMAIN-CONTAINING PROTEIN"/>
    <property type="match status" value="1"/>
</dbReference>
<dbReference type="InterPro" id="IPR002110">
    <property type="entry name" value="Ankyrin_rpt"/>
</dbReference>
<feature type="compositionally biased region" description="Low complexity" evidence="4">
    <location>
        <begin position="261"/>
        <end position="273"/>
    </location>
</feature>
<feature type="repeat" description="ANK" evidence="3">
    <location>
        <begin position="192"/>
        <end position="224"/>
    </location>
</feature>
<evidence type="ECO:0000313" key="5">
    <source>
        <dbReference type="EMBL" id="ELR12091.1"/>
    </source>
</evidence>
<sequence length="635" mass="69376">MALAVVSGEQSLSALHRIAKSGDVKELKAALRKSGKGSIDKKDEWEQTPLHVGCFEGHFSVVKVLVKAKSNVNARDKNNWTPLHAAASGLTSDHVKVCGLLLDKGADASAKTNDGSCPLHYFVRMDPKNVTEFHKVLERMAVGDSPVERARTVNTQNRHGESPLHHAAIKGREHAVLFLHHLGADINLKNKYGESSLVVAIRSARADMVRLLLSLGGDPRQESDAGAPLDLARSTGNEEIINAIQEFIEERKGNRLRGKTSAPRAMSPRSSSAIGSQVGLSRKAHARAPSEGSFLFGSNQKVITDYKSDEDDDDDSDDDDDDDSDDSEESEGEGESGEKASSPEAEPRSAGFGFIVPDDNGDQADGKATDGEAAKHDDHAHEKKGVPCTLCSTLIRHPKIEIKPKSESKDTNGEEAAKNSPGKRYHFHARCPAEWDEGNNGSQSGDGDKGKPRKGWRWVRSAAHPSPSELWNINYNQLSLDLCIIVKSAEESEKEGEEEDHKRKYFVRGLIHIPTLASASSSAKDDRGEGEGEGLTWGVWVRVNEETFKWIVTTWDKDGREHDDKAKGFTGEIATRLPTYLKDTLGLKVQLKIQPAGRRPTLVVLDAHPLAAQQKNGITRKKLLQTVHAIQDATM</sequence>
<feature type="compositionally biased region" description="Basic and acidic residues" evidence="4">
    <location>
        <begin position="400"/>
        <end position="417"/>
    </location>
</feature>
<keyword evidence="1" id="KW-0677">Repeat</keyword>
<reference evidence="5 6" key="1">
    <citation type="journal article" date="2013" name="Genome Biol.">
        <title>Genome of Acanthamoeba castellanii highlights extensive lateral gene transfer and early evolution of tyrosine kinase signaling.</title>
        <authorList>
            <person name="Clarke M."/>
            <person name="Lohan A.J."/>
            <person name="Liu B."/>
            <person name="Lagkouvardos I."/>
            <person name="Roy S."/>
            <person name="Zafar N."/>
            <person name="Bertelli C."/>
            <person name="Schilde C."/>
            <person name="Kianianmomeni A."/>
            <person name="Burglin T.R."/>
            <person name="Frech C."/>
            <person name="Turcotte B."/>
            <person name="Kopec K.O."/>
            <person name="Synnott J.M."/>
            <person name="Choo C."/>
            <person name="Paponov I."/>
            <person name="Finkler A."/>
            <person name="Soon Heng Tan C."/>
            <person name="Hutchins A.P."/>
            <person name="Weinmeier T."/>
            <person name="Rattei T."/>
            <person name="Chu J.S."/>
            <person name="Gimenez G."/>
            <person name="Irimia M."/>
            <person name="Rigden D.J."/>
            <person name="Fitzpatrick D.A."/>
            <person name="Lorenzo-Morales J."/>
            <person name="Bateman A."/>
            <person name="Chiu C.H."/>
            <person name="Tang P."/>
            <person name="Hegemann P."/>
            <person name="Fromm H."/>
            <person name="Raoult D."/>
            <person name="Greub G."/>
            <person name="Miranda-Saavedra D."/>
            <person name="Chen N."/>
            <person name="Nash P."/>
            <person name="Ginger M.L."/>
            <person name="Horn M."/>
            <person name="Schaap P."/>
            <person name="Caler L."/>
            <person name="Loftus B."/>
        </authorList>
    </citation>
    <scope>NUCLEOTIDE SEQUENCE [LARGE SCALE GENOMIC DNA]</scope>
    <source>
        <strain evidence="5 6">Neff</strain>
    </source>
</reference>
<evidence type="ECO:0000313" key="6">
    <source>
        <dbReference type="Proteomes" id="UP000011083"/>
    </source>
</evidence>
<feature type="repeat" description="ANK" evidence="3">
    <location>
        <begin position="78"/>
        <end position="113"/>
    </location>
</feature>
<dbReference type="AlphaFoldDB" id="L8GIW9"/>
<feature type="repeat" description="ANK" evidence="3">
    <location>
        <begin position="159"/>
        <end position="191"/>
    </location>
</feature>
<dbReference type="InterPro" id="IPR036770">
    <property type="entry name" value="Ankyrin_rpt-contain_sf"/>
</dbReference>
<protein>
    <submittedName>
        <fullName evidence="5">Ankyrin repeat-containing protein</fullName>
    </submittedName>
</protein>
<feature type="compositionally biased region" description="Acidic residues" evidence="4">
    <location>
        <begin position="308"/>
        <end position="335"/>
    </location>
</feature>
<dbReference type="RefSeq" id="XP_004334104.1">
    <property type="nucleotide sequence ID" value="XM_004334056.1"/>
</dbReference>
<feature type="region of interest" description="Disordered" evidence="4">
    <location>
        <begin position="252"/>
        <end position="383"/>
    </location>
</feature>
<dbReference type="SMART" id="SM00248">
    <property type="entry name" value="ANK"/>
    <property type="match status" value="5"/>
</dbReference>